<dbReference type="AlphaFoldDB" id="A0A1B1BHJ6"/>
<dbReference type="SUPFAM" id="SSF55144">
    <property type="entry name" value="LigT-like"/>
    <property type="match status" value="1"/>
</dbReference>
<accession>A0A1B1BHJ6</accession>
<keyword evidence="2" id="KW-1185">Reference proteome</keyword>
<dbReference type="Proteomes" id="UP000092582">
    <property type="component" value="Chromosome 1"/>
</dbReference>
<dbReference type="Pfam" id="PF13563">
    <property type="entry name" value="2_5_RNA_ligase2"/>
    <property type="match status" value="1"/>
</dbReference>
<dbReference type="KEGG" id="cart:PA27867_1093"/>
<proteinExistence type="predicted"/>
<dbReference type="Gene3D" id="3.90.1140.10">
    <property type="entry name" value="Cyclic phosphodiesterase"/>
    <property type="match status" value="1"/>
</dbReference>
<evidence type="ECO:0000313" key="2">
    <source>
        <dbReference type="Proteomes" id="UP000092582"/>
    </source>
</evidence>
<organism evidence="1 2">
    <name type="scientific">Cryobacterium arcticum</name>
    <dbReference type="NCBI Taxonomy" id="670052"/>
    <lineage>
        <taxon>Bacteria</taxon>
        <taxon>Bacillati</taxon>
        <taxon>Actinomycetota</taxon>
        <taxon>Actinomycetes</taxon>
        <taxon>Micrococcales</taxon>
        <taxon>Microbacteriaceae</taxon>
        <taxon>Cryobacterium</taxon>
    </lineage>
</organism>
<name>A0A1B1BHJ6_9MICO</name>
<dbReference type="PANTHER" id="PTHR36039:SF2">
    <property type="entry name" value="RNA LIGASE_CYCLIC NUCLEOTIDE PHOSPHODIESTERASE FAMILY PROTEIN"/>
    <property type="match status" value="1"/>
</dbReference>
<sequence>MRSIELTFDPAAEAAFRAEWAALQEAGLPNLGRHLDSSNRPHLTLAAGPALELTDALRAVFQVRPAPHPDAQLAERPSPLPVELRVSGLVLFRAGSGRFVLARPVVMTRALLELHRRVLEQAPEAAELTQPDRWTPHVTLARRISADQIARALEILTDLPPAGTCVEARFWNGETKTLTPLL</sequence>
<evidence type="ECO:0000313" key="1">
    <source>
        <dbReference type="EMBL" id="ANP72059.1"/>
    </source>
</evidence>
<protein>
    <recommendedName>
        <fullName evidence="3">2'-5' RNA ligase</fullName>
    </recommendedName>
</protein>
<dbReference type="OrthoDB" id="3397424at2"/>
<dbReference type="InterPro" id="IPR009097">
    <property type="entry name" value="Cyclic_Pdiesterase"/>
</dbReference>
<evidence type="ECO:0008006" key="3">
    <source>
        <dbReference type="Google" id="ProtNLM"/>
    </source>
</evidence>
<dbReference type="EMBL" id="CP016282">
    <property type="protein sequence ID" value="ANP72059.1"/>
    <property type="molecule type" value="Genomic_DNA"/>
</dbReference>
<dbReference type="PANTHER" id="PTHR36039">
    <property type="match status" value="1"/>
</dbReference>
<gene>
    <name evidence="1" type="ORF">PA27867_1093</name>
</gene>
<reference evidence="1 2" key="1">
    <citation type="submission" date="2016-06" db="EMBL/GenBank/DDBJ databases">
        <title>Genome sequencing of Cryobacterium arcticum PAMC 27867.</title>
        <authorList>
            <person name="Lee J."/>
            <person name="Kim O.-S."/>
        </authorList>
    </citation>
    <scope>NUCLEOTIDE SEQUENCE [LARGE SCALE GENOMIC DNA]</scope>
    <source>
        <strain evidence="1 2">PAMC 27867</strain>
    </source>
</reference>
<dbReference type="RefSeq" id="WP_066599192.1">
    <property type="nucleotide sequence ID" value="NZ_CP016282.1"/>
</dbReference>
<dbReference type="STRING" id="670052.PA27867_1093"/>